<dbReference type="InterPro" id="IPR050266">
    <property type="entry name" value="AB_hydrolase_sf"/>
</dbReference>
<dbReference type="Pfam" id="PF12697">
    <property type="entry name" value="Abhydrolase_6"/>
    <property type="match status" value="1"/>
</dbReference>
<dbReference type="SUPFAM" id="SSF53474">
    <property type="entry name" value="alpha/beta-Hydrolases"/>
    <property type="match status" value="1"/>
</dbReference>
<dbReference type="GO" id="GO:0016787">
    <property type="term" value="F:hydrolase activity"/>
    <property type="evidence" value="ECO:0007669"/>
    <property type="project" value="UniProtKB-KW"/>
</dbReference>
<sequence>MQTVINTALTHYLLINPKAKKTAILLHGWGHNSSLWQQAVLEFDSRYRYYLLDLPGFGSTQNLPPGADIPEFTQFVLSFIKKMKIKQPLVIGHSFGGQIAIDLAASYSNLLSALILIAPAGIRTIDPKLNLKVYLINHLARLYRPIKKAIPFLAHTPLTNNLASADYKAASPANRQVLKKIIRHDLTHKLNQISTPTLIVWPELDQELPNFSRTLTDHIPNSRLRVLYGQDHNPHLNNPSELISTINHFLSTL</sequence>
<protein>
    <submittedName>
        <fullName evidence="2">Alpha/beta hydrolase fold protein</fullName>
    </submittedName>
</protein>
<feature type="domain" description="AB hydrolase-1" evidence="1">
    <location>
        <begin position="24"/>
        <end position="242"/>
    </location>
</feature>
<dbReference type="PANTHER" id="PTHR43798:SF33">
    <property type="entry name" value="HYDROLASE, PUTATIVE (AFU_ORTHOLOGUE AFUA_2G14860)-RELATED"/>
    <property type="match status" value="1"/>
</dbReference>
<dbReference type="AlphaFoldDB" id="A0A857NBI7"/>
<dbReference type="InterPro" id="IPR029058">
    <property type="entry name" value="AB_hydrolase_fold"/>
</dbReference>
<evidence type="ECO:0000259" key="1">
    <source>
        <dbReference type="Pfam" id="PF12697"/>
    </source>
</evidence>
<proteinExistence type="predicted"/>
<dbReference type="PANTHER" id="PTHR43798">
    <property type="entry name" value="MONOACYLGLYCEROL LIPASE"/>
    <property type="match status" value="1"/>
</dbReference>
<dbReference type="EMBL" id="CP047901">
    <property type="protein sequence ID" value="QHO63720.1"/>
    <property type="molecule type" value="Genomic_DNA"/>
</dbReference>
<dbReference type="PRINTS" id="PR00111">
    <property type="entry name" value="ABHYDROLASE"/>
</dbReference>
<accession>A0A857NBI7</accession>
<dbReference type="Gene3D" id="3.40.50.1820">
    <property type="entry name" value="alpha/beta hydrolase"/>
    <property type="match status" value="1"/>
</dbReference>
<evidence type="ECO:0000313" key="3">
    <source>
        <dbReference type="Proteomes" id="UP000463983"/>
    </source>
</evidence>
<name>A0A857NBI7_9BACT</name>
<dbReference type="GO" id="GO:0016020">
    <property type="term" value="C:membrane"/>
    <property type="evidence" value="ECO:0007669"/>
    <property type="project" value="TreeGrafter"/>
</dbReference>
<dbReference type="RefSeq" id="WP_161932087.1">
    <property type="nucleotide sequence ID" value="NZ_CP047901.1"/>
</dbReference>
<dbReference type="Proteomes" id="UP000463983">
    <property type="component" value="Chromosome"/>
</dbReference>
<keyword evidence="3" id="KW-1185">Reference proteome</keyword>
<reference evidence="3" key="1">
    <citation type="journal article" date="2020" name="Microorganisms">
        <title>Complete Genome of a Member of a New Bacterial Lineage in the Microgenomates Group Reveals an Unusual Nucleotide Composition Disparity Between Two Strands of DNA and Limited Metabolic Potential.</title>
        <authorList>
            <person name="Kadnikov V.V."/>
            <person name="Mardanov A.V."/>
            <person name="Beletsky A.V."/>
            <person name="Karnachuk O.V."/>
            <person name="Ravin N.V."/>
        </authorList>
    </citation>
    <scope>NUCLEOTIDE SEQUENCE [LARGE SCALE GENOMIC DNA]</scope>
</reference>
<organism evidence="2 3">
    <name type="scientific">Candidatus Chazhemtobacterium aquaticus</name>
    <dbReference type="NCBI Taxonomy" id="2715735"/>
    <lineage>
        <taxon>Bacteria</taxon>
        <taxon>Candidatus Chazhemtobacteraceae</taxon>
        <taxon>Candidatus Chazhemtobacterium</taxon>
    </lineage>
</organism>
<dbReference type="KEGG" id="caqa:MICH65_0739"/>
<dbReference type="InterPro" id="IPR000073">
    <property type="entry name" value="AB_hydrolase_1"/>
</dbReference>
<evidence type="ECO:0000313" key="2">
    <source>
        <dbReference type="EMBL" id="QHO63720.1"/>
    </source>
</evidence>
<gene>
    <name evidence="2" type="ORF">MICH65_0739</name>
</gene>
<keyword evidence="2" id="KW-0378">Hydrolase</keyword>